<dbReference type="OrthoDB" id="3396203at2"/>
<sequence>MTSRIVPTFRVLAFVESLTWLGLLIGMYFKWIAKTTEVGVQVFGALHGAVFVAYVVLALLTACGQRWSLWTTLLSLAASIPPFFTVWFEVWAKKTGKLDPVTQTVPVSR</sequence>
<evidence type="ECO:0000259" key="7">
    <source>
        <dbReference type="Pfam" id="PF12823"/>
    </source>
</evidence>
<evidence type="ECO:0000313" key="8">
    <source>
        <dbReference type="EMBL" id="AZI57365.1"/>
    </source>
</evidence>
<evidence type="ECO:0000256" key="4">
    <source>
        <dbReference type="ARBA" id="ARBA00022989"/>
    </source>
</evidence>
<dbReference type="PANTHER" id="PTHR40077">
    <property type="entry name" value="MEMBRANE PROTEIN-RELATED"/>
    <property type="match status" value="1"/>
</dbReference>
<keyword evidence="2" id="KW-1003">Cell membrane</keyword>
<reference evidence="8 9" key="2">
    <citation type="submission" date="2018-12" db="EMBL/GenBank/DDBJ databases">
        <title>Nakamurella antarcticus sp. nov., isolated from Antarctica South Shetland Islands soil.</title>
        <authorList>
            <person name="Peng F."/>
        </authorList>
    </citation>
    <scope>NUCLEOTIDE SEQUENCE [LARGE SCALE GENOMIC DNA]</scope>
    <source>
        <strain evidence="8 9">S14-144</strain>
    </source>
</reference>
<keyword evidence="5 6" id="KW-0472">Membrane</keyword>
<dbReference type="Proteomes" id="UP000268084">
    <property type="component" value="Chromosome"/>
</dbReference>
<evidence type="ECO:0000256" key="1">
    <source>
        <dbReference type="ARBA" id="ARBA00004651"/>
    </source>
</evidence>
<name>A0A3G8ZKJ4_9ACTN</name>
<dbReference type="EMBL" id="CP034170">
    <property type="protein sequence ID" value="AZI57365.1"/>
    <property type="molecule type" value="Genomic_DNA"/>
</dbReference>
<feature type="transmembrane region" description="Helical" evidence="6">
    <location>
        <begin position="12"/>
        <end position="32"/>
    </location>
</feature>
<accession>A0A3G8ZKJ4</accession>
<feature type="transmembrane region" description="Helical" evidence="6">
    <location>
        <begin position="38"/>
        <end position="60"/>
    </location>
</feature>
<proteinExistence type="predicted"/>
<reference evidence="8 9" key="1">
    <citation type="submission" date="2018-11" db="EMBL/GenBank/DDBJ databases">
        <authorList>
            <person name="Da X."/>
        </authorList>
    </citation>
    <scope>NUCLEOTIDE SEQUENCE [LARGE SCALE GENOMIC DNA]</scope>
    <source>
        <strain evidence="8 9">S14-144</strain>
    </source>
</reference>
<keyword evidence="9" id="KW-1185">Reference proteome</keyword>
<dbReference type="PANTHER" id="PTHR40077:SF1">
    <property type="entry name" value="MEMBRANE PROTEIN"/>
    <property type="match status" value="1"/>
</dbReference>
<dbReference type="AlphaFoldDB" id="A0A3G8ZKJ4"/>
<feature type="transmembrane region" description="Helical" evidence="6">
    <location>
        <begin position="67"/>
        <end position="88"/>
    </location>
</feature>
<evidence type="ECO:0000256" key="5">
    <source>
        <dbReference type="ARBA" id="ARBA00023136"/>
    </source>
</evidence>
<comment type="subcellular location">
    <subcellularLocation>
        <location evidence="1">Cell membrane</location>
        <topology evidence="1">Multi-pass membrane protein</topology>
    </subcellularLocation>
</comment>
<evidence type="ECO:0000256" key="2">
    <source>
        <dbReference type="ARBA" id="ARBA00022475"/>
    </source>
</evidence>
<dbReference type="KEGG" id="nak:EH165_03505"/>
<keyword evidence="3 6" id="KW-0812">Transmembrane</keyword>
<dbReference type="InterPro" id="IPR023845">
    <property type="entry name" value="DUF3817_TM"/>
</dbReference>
<dbReference type="RefSeq" id="WP_124798050.1">
    <property type="nucleotide sequence ID" value="NZ_CP034170.1"/>
</dbReference>
<feature type="domain" description="DUF3817" evidence="7">
    <location>
        <begin position="8"/>
        <end position="94"/>
    </location>
</feature>
<dbReference type="GO" id="GO:0005886">
    <property type="term" value="C:plasma membrane"/>
    <property type="evidence" value="ECO:0007669"/>
    <property type="project" value="UniProtKB-SubCell"/>
</dbReference>
<organism evidence="8 9">
    <name type="scientific">Nakamurella antarctica</name>
    <dbReference type="NCBI Taxonomy" id="1902245"/>
    <lineage>
        <taxon>Bacteria</taxon>
        <taxon>Bacillati</taxon>
        <taxon>Actinomycetota</taxon>
        <taxon>Actinomycetes</taxon>
        <taxon>Nakamurellales</taxon>
        <taxon>Nakamurellaceae</taxon>
        <taxon>Nakamurella</taxon>
    </lineage>
</organism>
<evidence type="ECO:0000313" key="9">
    <source>
        <dbReference type="Proteomes" id="UP000268084"/>
    </source>
</evidence>
<evidence type="ECO:0000256" key="6">
    <source>
        <dbReference type="SAM" id="Phobius"/>
    </source>
</evidence>
<protein>
    <submittedName>
        <fullName evidence="8">DUF3817 domain-containing protein</fullName>
    </submittedName>
</protein>
<keyword evidence="4 6" id="KW-1133">Transmembrane helix</keyword>
<dbReference type="NCBIfam" id="TIGR03954">
    <property type="entry name" value="integ_memb_HG"/>
    <property type="match status" value="1"/>
</dbReference>
<dbReference type="Pfam" id="PF12823">
    <property type="entry name" value="DUF3817"/>
    <property type="match status" value="1"/>
</dbReference>
<gene>
    <name evidence="8" type="ORF">EH165_03505</name>
</gene>
<evidence type="ECO:0000256" key="3">
    <source>
        <dbReference type="ARBA" id="ARBA00022692"/>
    </source>
</evidence>